<name>Q9H6X1_HUMAN</name>
<feature type="compositionally biased region" description="Low complexity" evidence="1">
    <location>
        <begin position="99"/>
        <end position="121"/>
    </location>
</feature>
<feature type="region of interest" description="Disordered" evidence="1">
    <location>
        <begin position="22"/>
        <end position="174"/>
    </location>
</feature>
<protein>
    <submittedName>
        <fullName evidence="2">cDNA: FLJ21777 fis, clone HEP00173</fullName>
    </submittedName>
</protein>
<evidence type="ECO:0000313" key="2">
    <source>
        <dbReference type="EMBL" id="BAB15129.1"/>
    </source>
</evidence>
<proteinExistence type="evidence at transcript level"/>
<feature type="compositionally biased region" description="Basic residues" evidence="1">
    <location>
        <begin position="159"/>
        <end position="174"/>
    </location>
</feature>
<sequence>MRKAPRSPRRSRPAEDAVARVGLELRQSEPAEPPPPPPSSSASSLLLLPPPRPPHSDITCSQSPALYRRRRLGPEGPARPVAPQSRSSPHPLTRTLHVSRAAAAGSAPPHSPEHAAPPTAHGVRAGTDTAQIPAPNGPRPAPYVNARKPSPPAAQSWPHRSRPRSRSLRRRRRGAWRSCSLGIRPAGNTWNLDTAVVCSRRAGF</sequence>
<accession>Q9H6X1</accession>
<dbReference type="PeptideAtlas" id="Q9H6X1"/>
<organism evidence="2">
    <name type="scientific">Homo sapiens</name>
    <name type="common">Human</name>
    <dbReference type="NCBI Taxonomy" id="9606"/>
    <lineage>
        <taxon>Eukaryota</taxon>
        <taxon>Metazoa</taxon>
        <taxon>Chordata</taxon>
        <taxon>Craniata</taxon>
        <taxon>Vertebrata</taxon>
        <taxon>Euteleostomi</taxon>
        <taxon>Mammalia</taxon>
        <taxon>Eutheria</taxon>
        <taxon>Euarchontoglires</taxon>
        <taxon>Primates</taxon>
        <taxon>Haplorrhini</taxon>
        <taxon>Catarrhini</taxon>
        <taxon>Hominidae</taxon>
        <taxon>Homo</taxon>
    </lineage>
</organism>
<evidence type="ECO:0000256" key="1">
    <source>
        <dbReference type="SAM" id="MobiDB-lite"/>
    </source>
</evidence>
<reference evidence="2" key="1">
    <citation type="submission" date="2000-08" db="EMBL/GenBank/DDBJ databases">
        <title>NEDO human cDNA sequencing project.</title>
        <authorList>
            <person name="Kawabata A."/>
            <person name="Hikiji T."/>
            <person name="Kobatake N."/>
            <person name="Inagaki H."/>
            <person name="Ikema Y."/>
            <person name="Okamoto S."/>
            <person name="Okitani R."/>
            <person name="Ota T."/>
            <person name="Suzuki Y."/>
            <person name="Obayashi M."/>
            <person name="Nishi T."/>
            <person name="Shibahara T."/>
            <person name="Tanaka T."/>
            <person name="Nakamura Y."/>
            <person name="Isogai T."/>
            <person name="Sugano S."/>
        </authorList>
    </citation>
    <scope>NUCLEOTIDE SEQUENCE</scope>
</reference>
<dbReference type="EMBL" id="AK025430">
    <property type="protein sequence ID" value="BAB15129.1"/>
    <property type="molecule type" value="mRNA"/>
</dbReference>
<dbReference type="AlphaFoldDB" id="Q9H6X1"/>